<organism evidence="2 3">
    <name type="scientific">Candolleomyces aberdarensis</name>
    <dbReference type="NCBI Taxonomy" id="2316362"/>
    <lineage>
        <taxon>Eukaryota</taxon>
        <taxon>Fungi</taxon>
        <taxon>Dikarya</taxon>
        <taxon>Basidiomycota</taxon>
        <taxon>Agaricomycotina</taxon>
        <taxon>Agaricomycetes</taxon>
        <taxon>Agaricomycetidae</taxon>
        <taxon>Agaricales</taxon>
        <taxon>Agaricineae</taxon>
        <taxon>Psathyrellaceae</taxon>
        <taxon>Candolleomyces</taxon>
    </lineage>
</organism>
<evidence type="ECO:0000313" key="2">
    <source>
        <dbReference type="EMBL" id="RXW12639.1"/>
    </source>
</evidence>
<feature type="non-terminal residue" evidence="2">
    <location>
        <position position="202"/>
    </location>
</feature>
<reference evidence="2 3" key="1">
    <citation type="submission" date="2019-01" db="EMBL/GenBank/DDBJ databases">
        <title>Draft genome sequence of Psathyrella aberdarensis IHI B618.</title>
        <authorList>
            <person name="Buettner E."/>
            <person name="Kellner H."/>
        </authorList>
    </citation>
    <scope>NUCLEOTIDE SEQUENCE [LARGE SCALE GENOMIC DNA]</scope>
    <source>
        <strain evidence="2 3">IHI B618</strain>
    </source>
</reference>
<gene>
    <name evidence="2" type="ORF">EST38_g13214</name>
</gene>
<dbReference type="EMBL" id="SDEE01001174">
    <property type="protein sequence ID" value="RXW12639.1"/>
    <property type="molecule type" value="Genomic_DNA"/>
</dbReference>
<dbReference type="AlphaFoldDB" id="A0A4Q2D173"/>
<feature type="region of interest" description="Disordered" evidence="1">
    <location>
        <begin position="133"/>
        <end position="153"/>
    </location>
</feature>
<proteinExistence type="predicted"/>
<evidence type="ECO:0000313" key="3">
    <source>
        <dbReference type="Proteomes" id="UP000290288"/>
    </source>
</evidence>
<sequence>MLEPSGLEVVEPTRKLMPNMAPEKTLAEAPAGQSAQALKQARKELIMGIIKEILSVPHPMKLEDLAMVSPLARQEAIDLLKKGKWDRSKSGTTEELKGALLQELEDTMADLGQDSLSYLNVLAEIYSQVDATSPKAEEQLAPPPSQRATVEDVPEEEEKITEEMVEVLLQDLPVPMCYESDGSGEVPAGGLIIPDAVEVFLS</sequence>
<name>A0A4Q2D173_9AGAR</name>
<accession>A0A4Q2D173</accession>
<keyword evidence="3" id="KW-1185">Reference proteome</keyword>
<evidence type="ECO:0000256" key="1">
    <source>
        <dbReference type="SAM" id="MobiDB-lite"/>
    </source>
</evidence>
<comment type="caution">
    <text evidence="2">The sequence shown here is derived from an EMBL/GenBank/DDBJ whole genome shotgun (WGS) entry which is preliminary data.</text>
</comment>
<protein>
    <submittedName>
        <fullName evidence="2">Uncharacterized protein</fullName>
    </submittedName>
</protein>
<dbReference type="STRING" id="2316362.A0A4Q2D173"/>
<dbReference type="Proteomes" id="UP000290288">
    <property type="component" value="Unassembled WGS sequence"/>
</dbReference>